<name>A0A9Q3P8Q0_9BASI</name>
<dbReference type="PANTHER" id="PTHR12992:SF45">
    <property type="entry name" value="NUDIX HYDROLASE DOMAIN-CONTAINING PROTEIN"/>
    <property type="match status" value="1"/>
</dbReference>
<dbReference type="InterPro" id="IPR045121">
    <property type="entry name" value="CoAse"/>
</dbReference>
<dbReference type="SUPFAM" id="SSF55811">
    <property type="entry name" value="Nudix"/>
    <property type="match status" value="1"/>
</dbReference>
<accession>A0A9Q3P8Q0</accession>
<evidence type="ECO:0000313" key="2">
    <source>
        <dbReference type="EMBL" id="MBW0551767.1"/>
    </source>
</evidence>
<dbReference type="AlphaFoldDB" id="A0A9Q3P8Q0"/>
<sequence>MQNSDSSSIDEIDNLIEFKNFLKDWKPIFNLNQTNLILKDYFSSNSSNSNLIPKSLRNLSLDSINSLQRLIFNRTQIDRFPNYRRAAVLVGLFPSRSGHLNVLLTKRSKTMRTYAGQTALPGGKFNSKDRNLEQTARREAFEECGLSLDYQKVKKLTSLDPFLTRGNLIVTPIVFFISDLSLMPSLNQNEVDTLFSHPLKSLLGLDSSLSINHSNQNLSHSPFSRSFDHSWFSTNSPYKLFEFPSKHSPIVGFTADVLLEVATIAYGREPYFQRKAPGQLSMSHIISIALVEAPEFQTDHQAKTVQSHDILEDGDRSLIGRFIDLWPFPLSNRLFLKSLGPLSSKL</sequence>
<comment type="caution">
    <text evidence="2">The sequence shown here is derived from an EMBL/GenBank/DDBJ whole genome shotgun (WGS) entry which is preliminary data.</text>
</comment>
<proteinExistence type="predicted"/>
<dbReference type="InterPro" id="IPR000086">
    <property type="entry name" value="NUDIX_hydrolase_dom"/>
</dbReference>
<feature type="domain" description="Nudix hydrolase" evidence="1">
    <location>
        <begin position="83"/>
        <end position="219"/>
    </location>
</feature>
<dbReference type="Gene3D" id="3.90.79.10">
    <property type="entry name" value="Nucleoside Triphosphate Pyrophosphohydrolase"/>
    <property type="match status" value="1"/>
</dbReference>
<dbReference type="Proteomes" id="UP000765509">
    <property type="component" value="Unassembled WGS sequence"/>
</dbReference>
<protein>
    <recommendedName>
        <fullName evidence="1">Nudix hydrolase domain-containing protein</fullName>
    </recommendedName>
</protein>
<evidence type="ECO:0000313" key="3">
    <source>
        <dbReference type="Proteomes" id="UP000765509"/>
    </source>
</evidence>
<reference evidence="2" key="1">
    <citation type="submission" date="2021-03" db="EMBL/GenBank/DDBJ databases">
        <title>Draft genome sequence of rust myrtle Austropuccinia psidii MF-1, a brazilian biotype.</title>
        <authorList>
            <person name="Quecine M.C."/>
            <person name="Pachon D.M.R."/>
            <person name="Bonatelli M.L."/>
            <person name="Correr F.H."/>
            <person name="Franceschini L.M."/>
            <person name="Leite T.F."/>
            <person name="Margarido G.R.A."/>
            <person name="Almeida C.A."/>
            <person name="Ferrarezi J.A."/>
            <person name="Labate C.A."/>
        </authorList>
    </citation>
    <scope>NUCLEOTIDE SEQUENCE</scope>
    <source>
        <strain evidence="2">MF-1</strain>
    </source>
</reference>
<dbReference type="EMBL" id="AVOT02057707">
    <property type="protein sequence ID" value="MBW0551767.1"/>
    <property type="molecule type" value="Genomic_DNA"/>
</dbReference>
<dbReference type="GO" id="GO:0010945">
    <property type="term" value="F:coenzyme A diphosphatase activity"/>
    <property type="evidence" value="ECO:0007669"/>
    <property type="project" value="InterPro"/>
</dbReference>
<dbReference type="OrthoDB" id="10260614at2759"/>
<gene>
    <name evidence="2" type="ORF">O181_091482</name>
</gene>
<dbReference type="PANTHER" id="PTHR12992">
    <property type="entry name" value="NUDIX HYDROLASE"/>
    <property type="match status" value="1"/>
</dbReference>
<dbReference type="GO" id="GO:0015938">
    <property type="term" value="P:coenzyme A catabolic process"/>
    <property type="evidence" value="ECO:0007669"/>
    <property type="project" value="TreeGrafter"/>
</dbReference>
<dbReference type="CDD" id="cd03426">
    <property type="entry name" value="NUDIX_CoAse_Nudt7"/>
    <property type="match status" value="1"/>
</dbReference>
<organism evidence="2 3">
    <name type="scientific">Austropuccinia psidii MF-1</name>
    <dbReference type="NCBI Taxonomy" id="1389203"/>
    <lineage>
        <taxon>Eukaryota</taxon>
        <taxon>Fungi</taxon>
        <taxon>Dikarya</taxon>
        <taxon>Basidiomycota</taxon>
        <taxon>Pucciniomycotina</taxon>
        <taxon>Pucciniomycetes</taxon>
        <taxon>Pucciniales</taxon>
        <taxon>Sphaerophragmiaceae</taxon>
        <taxon>Austropuccinia</taxon>
    </lineage>
</organism>
<dbReference type="InterPro" id="IPR015797">
    <property type="entry name" value="NUDIX_hydrolase-like_dom_sf"/>
</dbReference>
<dbReference type="PROSITE" id="PS51462">
    <property type="entry name" value="NUDIX"/>
    <property type="match status" value="1"/>
</dbReference>
<evidence type="ECO:0000259" key="1">
    <source>
        <dbReference type="PROSITE" id="PS51462"/>
    </source>
</evidence>
<dbReference type="Pfam" id="PF00293">
    <property type="entry name" value="NUDIX"/>
    <property type="match status" value="1"/>
</dbReference>
<keyword evidence="3" id="KW-1185">Reference proteome</keyword>